<dbReference type="SMART" id="SM00388">
    <property type="entry name" value="HisKA"/>
    <property type="match status" value="1"/>
</dbReference>
<keyword evidence="4" id="KW-1003">Cell membrane</keyword>
<keyword evidence="10" id="KW-0902">Two-component regulatory system</keyword>
<evidence type="ECO:0000256" key="3">
    <source>
        <dbReference type="ARBA" id="ARBA00012438"/>
    </source>
</evidence>
<dbReference type="GO" id="GO:0005886">
    <property type="term" value="C:plasma membrane"/>
    <property type="evidence" value="ECO:0007669"/>
    <property type="project" value="UniProtKB-SubCell"/>
</dbReference>
<evidence type="ECO:0000256" key="8">
    <source>
        <dbReference type="ARBA" id="ARBA00022777"/>
    </source>
</evidence>
<dbReference type="InterPro" id="IPR004358">
    <property type="entry name" value="Sig_transdc_His_kin-like_C"/>
</dbReference>
<dbReference type="InterPro" id="IPR036097">
    <property type="entry name" value="HisK_dim/P_sf"/>
</dbReference>
<dbReference type="InterPro" id="IPR011110">
    <property type="entry name" value="Reg_prop"/>
</dbReference>
<dbReference type="Proteomes" id="UP001204953">
    <property type="component" value="Unassembled WGS sequence"/>
</dbReference>
<dbReference type="InterPro" id="IPR005467">
    <property type="entry name" value="His_kinase_dom"/>
</dbReference>
<dbReference type="PANTHER" id="PTHR43547">
    <property type="entry name" value="TWO-COMPONENT HISTIDINE KINASE"/>
    <property type="match status" value="1"/>
</dbReference>
<keyword evidence="6" id="KW-0808">Transferase</keyword>
<reference evidence="13" key="1">
    <citation type="submission" date="2022-06" db="EMBL/GenBank/DDBJ databases">
        <title>New cyanobacteria of genus Symplocastrum in benthos of Lake Baikal.</title>
        <authorList>
            <person name="Sorokovikova E."/>
            <person name="Tikhonova I."/>
            <person name="Krasnopeev A."/>
            <person name="Evseev P."/>
            <person name="Gladkikh A."/>
            <person name="Belykh O."/>
        </authorList>
    </citation>
    <scope>NUCLEOTIDE SEQUENCE</scope>
    <source>
        <strain evidence="13">BBK-W-15</strain>
    </source>
</reference>
<feature type="domain" description="Histidine kinase" evidence="12">
    <location>
        <begin position="882"/>
        <end position="1096"/>
    </location>
</feature>
<keyword evidence="9 13" id="KW-0067">ATP-binding</keyword>
<dbReference type="SMART" id="SM00387">
    <property type="entry name" value="HATPase_c"/>
    <property type="match status" value="1"/>
</dbReference>
<gene>
    <name evidence="13" type="ORF">NJ959_12845</name>
</gene>
<evidence type="ECO:0000256" key="2">
    <source>
        <dbReference type="ARBA" id="ARBA00004236"/>
    </source>
</evidence>
<keyword evidence="5" id="KW-0597">Phosphoprotein</keyword>
<dbReference type="Gene3D" id="3.30.565.10">
    <property type="entry name" value="Histidine kinase-like ATPase, C-terminal domain"/>
    <property type="match status" value="1"/>
</dbReference>
<evidence type="ECO:0000256" key="7">
    <source>
        <dbReference type="ARBA" id="ARBA00022741"/>
    </source>
</evidence>
<dbReference type="FunFam" id="3.30.565.10:FF:000023">
    <property type="entry name" value="PAS domain-containing sensor histidine kinase"/>
    <property type="match status" value="1"/>
</dbReference>
<comment type="subcellular location">
    <subcellularLocation>
        <location evidence="2">Cell membrane</location>
    </subcellularLocation>
</comment>
<keyword evidence="14" id="KW-1185">Reference proteome</keyword>
<evidence type="ECO:0000256" key="10">
    <source>
        <dbReference type="ARBA" id="ARBA00023012"/>
    </source>
</evidence>
<evidence type="ECO:0000259" key="12">
    <source>
        <dbReference type="PROSITE" id="PS50109"/>
    </source>
</evidence>
<dbReference type="PANTHER" id="PTHR43547:SF2">
    <property type="entry name" value="HYBRID SIGNAL TRANSDUCTION HISTIDINE KINASE C"/>
    <property type="match status" value="1"/>
</dbReference>
<dbReference type="Pfam" id="PF07495">
    <property type="entry name" value="Y_Y_Y"/>
    <property type="match status" value="1"/>
</dbReference>
<dbReference type="InterPro" id="IPR011123">
    <property type="entry name" value="Y_Y_Y"/>
</dbReference>
<dbReference type="SUPFAM" id="SSF63829">
    <property type="entry name" value="Calcium-dependent phosphotriesterase"/>
    <property type="match status" value="3"/>
</dbReference>
<dbReference type="FunFam" id="2.60.40.10:FF:000791">
    <property type="entry name" value="Two-component system sensor histidine kinase/response regulator"/>
    <property type="match status" value="1"/>
</dbReference>
<proteinExistence type="predicted"/>
<evidence type="ECO:0000256" key="9">
    <source>
        <dbReference type="ARBA" id="ARBA00022840"/>
    </source>
</evidence>
<dbReference type="SUPFAM" id="SSF47384">
    <property type="entry name" value="Homodimeric domain of signal transducing histidine kinase"/>
    <property type="match status" value="1"/>
</dbReference>
<dbReference type="CDD" id="cd00082">
    <property type="entry name" value="HisKA"/>
    <property type="match status" value="1"/>
</dbReference>
<name>A0AAE3KML0_9CYAN</name>
<keyword evidence="7" id="KW-0547">Nucleotide-binding</keyword>
<dbReference type="SUPFAM" id="SSF55874">
    <property type="entry name" value="ATPase domain of HSP90 chaperone/DNA topoisomerase II/histidine kinase"/>
    <property type="match status" value="1"/>
</dbReference>
<dbReference type="InterPro" id="IPR036890">
    <property type="entry name" value="HATPase_C_sf"/>
</dbReference>
<evidence type="ECO:0000256" key="11">
    <source>
        <dbReference type="ARBA" id="ARBA00023136"/>
    </source>
</evidence>
<keyword evidence="11" id="KW-0472">Membrane</keyword>
<evidence type="ECO:0000256" key="5">
    <source>
        <dbReference type="ARBA" id="ARBA00022553"/>
    </source>
</evidence>
<dbReference type="InterPro" id="IPR013783">
    <property type="entry name" value="Ig-like_fold"/>
</dbReference>
<organism evidence="13 14">
    <name type="scientific">Limnofasciculus baicalensis BBK-W-15</name>
    <dbReference type="NCBI Taxonomy" id="2699891"/>
    <lineage>
        <taxon>Bacteria</taxon>
        <taxon>Bacillati</taxon>
        <taxon>Cyanobacteriota</taxon>
        <taxon>Cyanophyceae</taxon>
        <taxon>Coleofasciculales</taxon>
        <taxon>Coleofasciculaceae</taxon>
        <taxon>Limnofasciculus</taxon>
        <taxon>Limnofasciculus baicalensis</taxon>
    </lineage>
</organism>
<dbReference type="Pfam" id="PF02518">
    <property type="entry name" value="HATPase_c"/>
    <property type="match status" value="1"/>
</dbReference>
<dbReference type="AlphaFoldDB" id="A0AAE3KML0"/>
<dbReference type="GO" id="GO:0000155">
    <property type="term" value="F:phosphorelay sensor kinase activity"/>
    <property type="evidence" value="ECO:0007669"/>
    <property type="project" value="InterPro"/>
</dbReference>
<dbReference type="Gene3D" id="2.130.10.10">
    <property type="entry name" value="YVTN repeat-like/Quinoprotein amine dehydrogenase"/>
    <property type="match status" value="3"/>
</dbReference>
<dbReference type="InterPro" id="IPR003594">
    <property type="entry name" value="HATPase_dom"/>
</dbReference>
<evidence type="ECO:0000313" key="14">
    <source>
        <dbReference type="Proteomes" id="UP001204953"/>
    </source>
</evidence>
<dbReference type="InterPro" id="IPR003661">
    <property type="entry name" value="HisK_dim/P_dom"/>
</dbReference>
<accession>A0AAE3KML0</accession>
<protein>
    <recommendedName>
        <fullName evidence="3">histidine kinase</fullName>
        <ecNumber evidence="3">2.7.13.3</ecNumber>
    </recommendedName>
</protein>
<evidence type="ECO:0000256" key="6">
    <source>
        <dbReference type="ARBA" id="ARBA00022679"/>
    </source>
</evidence>
<dbReference type="EC" id="2.7.13.3" evidence="3"/>
<sequence length="1096" mass="123253">MGLRISLSLPFLHRIISEKTLEWLKSIVLTLILTISLVPILPSNVYAAAETIQFGHITVDEGLSQSGISCIFQDSQGFMWFGTQDGLNKYDGYNFTVYKYKEGNPNSLSDNFVASIYEDKSGNLWIGTDSGGFNKFNRKTEQFTHYKYDSDNPNSLGANRVLSIYQDKLGTLWIGTDGGGLNQFHPETEDFTRYKYNPEDSHSLGNDSVSSIYEDTLGNLWIGTNGGGLNKLNRETGQFTRYTYNPSNPNSLSNDYVLSIYEDRANQLWIGTNGGGLNKLNRETGEFTHYQKNPDNPNSLNNNTVNSIAEDRFGNLWLATTSWYGKSYGKGLDKFDPKTEEFTHYTVDPDHPNSLSENLVISIWKDKSELLWIGTAMSGINTLDTKDAKFIHYKNDPANPNSLSGNHIMSIIEDKAGLIWISTAENGIDSLDRQTGTFTHYTHDPNNLNSLSSNNVWSIYEDKNGNFWVGTFGGGLDKFDRETGTFTHYTYDPNNPNSLNDNTVASIHEDRLGNLWIGTFSGGLNKLDRETGIFTHYTHDQKDLNSLSDNNVWVIYEDRSGRLWAGGYGTGGLNKFNRETDKFTQYLHDPNNSNSLSYNRIDAIYEYPTGTLWIGTFGGGLDKFDIATETFTHYTVAEGLPNNSVIGILPDDEGNLWLSTGKGLSKFNPETETFRNYDVSDGLQGNEFDGVKANLKSKTGEIFFGGLNGFNSFYPEQVKDNPHIPTIAITDFKIFEKPVTLAGAIYTNPAIDLSYKDNFFSFQFAALDYTNPAKNQYAYKLEGFDEDWIYSGTRRYASYTNLDGGNYIFRVKGSNNDEVWNEEGAAIHIYITPPPWKTWWAYCIYCLGLAAAVSGCILWQMRENALKKEKEINQFRIRLISWVTHEFRTPLTIIHSSEQILQRYSNNLHEDKRLKYHGRIQQGIYKMNHLVDEVLLMTQVEQDQLEFTPASIDVIAFCKEIIESLKNLSSNHDIIFSTDGICSNVQMDTNLLRHIFENLLSNAIKYSPEGGNVIFSLICHNGEAVFSVKDNGIGVPPDEVKNLFKDFKRAANVGNIKGTGLGLSLVKKCVEVHGGKITVESEIGKGSIFTVTLPLS</sequence>
<dbReference type="CDD" id="cd00075">
    <property type="entry name" value="HATPase"/>
    <property type="match status" value="1"/>
</dbReference>
<keyword evidence="8" id="KW-0418">Kinase</keyword>
<comment type="caution">
    <text evidence="13">The sequence shown here is derived from an EMBL/GenBank/DDBJ whole genome shotgun (WGS) entry which is preliminary data.</text>
</comment>
<dbReference type="Pfam" id="PF07494">
    <property type="entry name" value="Reg_prop"/>
    <property type="match status" value="11"/>
</dbReference>
<evidence type="ECO:0000256" key="4">
    <source>
        <dbReference type="ARBA" id="ARBA00022475"/>
    </source>
</evidence>
<evidence type="ECO:0000256" key="1">
    <source>
        <dbReference type="ARBA" id="ARBA00000085"/>
    </source>
</evidence>
<dbReference type="PRINTS" id="PR00344">
    <property type="entry name" value="BCTRLSENSOR"/>
</dbReference>
<dbReference type="Gene3D" id="1.10.287.130">
    <property type="match status" value="1"/>
</dbReference>
<dbReference type="GO" id="GO:0005524">
    <property type="term" value="F:ATP binding"/>
    <property type="evidence" value="ECO:0007669"/>
    <property type="project" value="UniProtKB-KW"/>
</dbReference>
<dbReference type="Pfam" id="PF00512">
    <property type="entry name" value="HisKA"/>
    <property type="match status" value="1"/>
</dbReference>
<dbReference type="RefSeq" id="WP_254012128.1">
    <property type="nucleotide sequence ID" value="NZ_JAMZMM010000109.1"/>
</dbReference>
<dbReference type="Gene3D" id="2.60.40.10">
    <property type="entry name" value="Immunoglobulins"/>
    <property type="match status" value="1"/>
</dbReference>
<comment type="catalytic activity">
    <reaction evidence="1">
        <text>ATP + protein L-histidine = ADP + protein N-phospho-L-histidine.</text>
        <dbReference type="EC" id="2.7.13.3"/>
    </reaction>
</comment>
<dbReference type="EMBL" id="JAMZMM010000109">
    <property type="protein sequence ID" value="MCP2729344.1"/>
    <property type="molecule type" value="Genomic_DNA"/>
</dbReference>
<evidence type="ECO:0000313" key="13">
    <source>
        <dbReference type="EMBL" id="MCP2729344.1"/>
    </source>
</evidence>
<dbReference type="PROSITE" id="PS50109">
    <property type="entry name" value="HIS_KIN"/>
    <property type="match status" value="1"/>
</dbReference>
<dbReference type="InterPro" id="IPR015943">
    <property type="entry name" value="WD40/YVTN_repeat-like_dom_sf"/>
</dbReference>